<evidence type="ECO:0000313" key="1">
    <source>
        <dbReference type="EMBL" id="KAK0043257.1"/>
    </source>
</evidence>
<comment type="caution">
    <text evidence="1">The sequence shown here is derived from an EMBL/GenBank/DDBJ whole genome shotgun (WGS) entry which is preliminary data.</text>
</comment>
<reference evidence="1" key="2">
    <citation type="submission" date="2023-04" db="EMBL/GenBank/DDBJ databases">
        <authorList>
            <person name="Bu L."/>
            <person name="Lu L."/>
            <person name="Laidemitt M.R."/>
            <person name="Zhang S.M."/>
            <person name="Mutuku M."/>
            <person name="Mkoji G."/>
            <person name="Steinauer M."/>
            <person name="Loker E.S."/>
        </authorList>
    </citation>
    <scope>NUCLEOTIDE SEQUENCE</scope>
    <source>
        <strain evidence="1">KasaAsao</strain>
        <tissue evidence="1">Whole Snail</tissue>
    </source>
</reference>
<reference evidence="1" key="1">
    <citation type="journal article" date="2023" name="PLoS Negl. Trop. Dis.">
        <title>A genome sequence for Biomphalaria pfeifferi, the major vector snail for the human-infecting parasite Schistosoma mansoni.</title>
        <authorList>
            <person name="Bu L."/>
            <person name="Lu L."/>
            <person name="Laidemitt M.R."/>
            <person name="Zhang S.M."/>
            <person name="Mutuku M."/>
            <person name="Mkoji G."/>
            <person name="Steinauer M."/>
            <person name="Loker E.S."/>
        </authorList>
    </citation>
    <scope>NUCLEOTIDE SEQUENCE</scope>
    <source>
        <tissue evidence="1">Whole Snail</tissue>
    </source>
</reference>
<evidence type="ECO:0000313" key="2">
    <source>
        <dbReference type="Proteomes" id="UP001233172"/>
    </source>
</evidence>
<organism evidence="1 2">
    <name type="scientific">Biomphalaria pfeifferi</name>
    <name type="common">Bloodfluke planorb</name>
    <name type="synonym">Freshwater snail</name>
    <dbReference type="NCBI Taxonomy" id="112525"/>
    <lineage>
        <taxon>Eukaryota</taxon>
        <taxon>Metazoa</taxon>
        <taxon>Spiralia</taxon>
        <taxon>Lophotrochozoa</taxon>
        <taxon>Mollusca</taxon>
        <taxon>Gastropoda</taxon>
        <taxon>Heterobranchia</taxon>
        <taxon>Euthyneura</taxon>
        <taxon>Panpulmonata</taxon>
        <taxon>Hygrophila</taxon>
        <taxon>Lymnaeoidea</taxon>
        <taxon>Planorbidae</taxon>
        <taxon>Biomphalaria</taxon>
    </lineage>
</organism>
<keyword evidence="2" id="KW-1185">Reference proteome</keyword>
<dbReference type="Proteomes" id="UP001233172">
    <property type="component" value="Unassembled WGS sequence"/>
</dbReference>
<dbReference type="AlphaFoldDB" id="A0AAD8AVN8"/>
<sequence length="95" mass="10980">MGAEMNDLVEILDSNLFQLLMADSARREEERERERGEERDFRCSVSRWKCTNREERKSARSGSSSDQVQDLKLAMSHTRLGSTAGLITKKWLEES</sequence>
<protein>
    <submittedName>
        <fullName evidence="1">Uncharacterized protein</fullName>
    </submittedName>
</protein>
<accession>A0AAD8AVN8</accession>
<gene>
    <name evidence="1" type="ORF">Bpfe_027351</name>
</gene>
<name>A0AAD8AVN8_BIOPF</name>
<proteinExistence type="predicted"/>
<dbReference type="EMBL" id="JASAOG010000221">
    <property type="protein sequence ID" value="KAK0043257.1"/>
    <property type="molecule type" value="Genomic_DNA"/>
</dbReference>